<dbReference type="PANTHER" id="PTHR46300">
    <property type="entry name" value="P450, PUTATIVE (EUROFUNG)-RELATED-RELATED"/>
    <property type="match status" value="1"/>
</dbReference>
<evidence type="ECO:0000256" key="1">
    <source>
        <dbReference type="ARBA" id="ARBA00001971"/>
    </source>
</evidence>
<dbReference type="Proteomes" id="UP000772434">
    <property type="component" value="Unassembled WGS sequence"/>
</dbReference>
<keyword evidence="10" id="KW-1185">Reference proteome</keyword>
<dbReference type="InterPro" id="IPR001128">
    <property type="entry name" value="Cyt_P450"/>
</dbReference>
<dbReference type="GO" id="GO:0005506">
    <property type="term" value="F:iron ion binding"/>
    <property type="evidence" value="ECO:0007669"/>
    <property type="project" value="InterPro"/>
</dbReference>
<dbReference type="PRINTS" id="PR00465">
    <property type="entry name" value="EP450IV"/>
</dbReference>
<evidence type="ECO:0000256" key="5">
    <source>
        <dbReference type="ARBA" id="ARBA00023002"/>
    </source>
</evidence>
<evidence type="ECO:0000313" key="9">
    <source>
        <dbReference type="EMBL" id="KAF9078665.1"/>
    </source>
</evidence>
<dbReference type="AlphaFoldDB" id="A0A9P5QBC0"/>
<dbReference type="Pfam" id="PF00067">
    <property type="entry name" value="p450"/>
    <property type="match status" value="1"/>
</dbReference>
<evidence type="ECO:0000256" key="4">
    <source>
        <dbReference type="ARBA" id="ARBA00022723"/>
    </source>
</evidence>
<comment type="caution">
    <text evidence="9">The sequence shown here is derived from an EMBL/GenBank/DDBJ whole genome shotgun (WGS) entry which is preliminary data.</text>
</comment>
<evidence type="ECO:0000313" key="10">
    <source>
        <dbReference type="Proteomes" id="UP000772434"/>
    </source>
</evidence>
<dbReference type="SUPFAM" id="SSF48264">
    <property type="entry name" value="Cytochrome P450"/>
    <property type="match status" value="1"/>
</dbReference>
<dbReference type="PANTHER" id="PTHR46300:SF7">
    <property type="entry name" value="P450, PUTATIVE (EUROFUNG)-RELATED"/>
    <property type="match status" value="1"/>
</dbReference>
<dbReference type="GO" id="GO:0016705">
    <property type="term" value="F:oxidoreductase activity, acting on paired donors, with incorporation or reduction of molecular oxygen"/>
    <property type="evidence" value="ECO:0007669"/>
    <property type="project" value="InterPro"/>
</dbReference>
<accession>A0A9P5QBC0</accession>
<evidence type="ECO:0000256" key="3">
    <source>
        <dbReference type="ARBA" id="ARBA00022617"/>
    </source>
</evidence>
<keyword evidence="5" id="KW-0560">Oxidoreductase</keyword>
<keyword evidence="6 8" id="KW-0408">Iron</keyword>
<dbReference type="InterPro" id="IPR002403">
    <property type="entry name" value="Cyt_P450_E_grp-IV"/>
</dbReference>
<gene>
    <name evidence="9" type="ORF">BDP27DRAFT_1412614</name>
</gene>
<sequence>MPGSSIKSGGENMKDGIIGDLIYIRKNNMLIVNHAHVARDLLDKHARIYSDRPMTNTMKLCGFDGILSLQKTGTGTSLIAELALESKGNTVEIEKIKAMGTISFLAGADTTMSSISSFLLTMTQHPDIQSKAQAEIARVIGRDRLPTFEDQQSLPYVESIYCKIMRMHPPLPLSVFHISIEDDFYRGYHIPKGCAVVLNIWAINRDPDVYSEPDKFMPECFLDSPTGPFKKINDIYAYGFGRRICAGRYMADNTVWLAIASVLATLNLHKAKDGEGNEVNIPGEYTKHFLRHPKPYQSSITPCDLQARELILATAMA</sequence>
<dbReference type="GO" id="GO:0004497">
    <property type="term" value="F:monooxygenase activity"/>
    <property type="evidence" value="ECO:0007669"/>
    <property type="project" value="UniProtKB-KW"/>
</dbReference>
<evidence type="ECO:0000256" key="6">
    <source>
        <dbReference type="ARBA" id="ARBA00023004"/>
    </source>
</evidence>
<feature type="binding site" description="axial binding residue" evidence="8">
    <location>
        <position position="245"/>
    </location>
    <ligand>
        <name>heme</name>
        <dbReference type="ChEBI" id="CHEBI:30413"/>
    </ligand>
    <ligandPart>
        <name>Fe</name>
        <dbReference type="ChEBI" id="CHEBI:18248"/>
    </ligandPart>
</feature>
<keyword evidence="3 8" id="KW-0349">Heme</keyword>
<organism evidence="9 10">
    <name type="scientific">Rhodocollybia butyracea</name>
    <dbReference type="NCBI Taxonomy" id="206335"/>
    <lineage>
        <taxon>Eukaryota</taxon>
        <taxon>Fungi</taxon>
        <taxon>Dikarya</taxon>
        <taxon>Basidiomycota</taxon>
        <taxon>Agaricomycotina</taxon>
        <taxon>Agaricomycetes</taxon>
        <taxon>Agaricomycetidae</taxon>
        <taxon>Agaricales</taxon>
        <taxon>Marasmiineae</taxon>
        <taxon>Omphalotaceae</taxon>
        <taxon>Rhodocollybia</taxon>
    </lineage>
</organism>
<dbReference type="Gene3D" id="1.10.630.10">
    <property type="entry name" value="Cytochrome P450"/>
    <property type="match status" value="1"/>
</dbReference>
<dbReference type="InterPro" id="IPR050364">
    <property type="entry name" value="Cytochrome_P450_fung"/>
</dbReference>
<dbReference type="EMBL" id="JADNRY010000001">
    <property type="protein sequence ID" value="KAF9078665.1"/>
    <property type="molecule type" value="Genomic_DNA"/>
</dbReference>
<name>A0A9P5QBC0_9AGAR</name>
<dbReference type="GO" id="GO:0020037">
    <property type="term" value="F:heme binding"/>
    <property type="evidence" value="ECO:0007669"/>
    <property type="project" value="InterPro"/>
</dbReference>
<reference evidence="9" key="1">
    <citation type="submission" date="2020-11" db="EMBL/GenBank/DDBJ databases">
        <authorList>
            <consortium name="DOE Joint Genome Institute"/>
            <person name="Ahrendt S."/>
            <person name="Riley R."/>
            <person name="Andreopoulos W."/>
            <person name="Labutti K."/>
            <person name="Pangilinan J."/>
            <person name="Ruiz-Duenas F.J."/>
            <person name="Barrasa J.M."/>
            <person name="Sanchez-Garcia M."/>
            <person name="Camarero S."/>
            <person name="Miyauchi S."/>
            <person name="Serrano A."/>
            <person name="Linde D."/>
            <person name="Babiker R."/>
            <person name="Drula E."/>
            <person name="Ayuso-Fernandez I."/>
            <person name="Pacheco R."/>
            <person name="Padilla G."/>
            <person name="Ferreira P."/>
            <person name="Barriuso J."/>
            <person name="Kellner H."/>
            <person name="Castanera R."/>
            <person name="Alfaro M."/>
            <person name="Ramirez L."/>
            <person name="Pisabarro A.G."/>
            <person name="Kuo A."/>
            <person name="Tritt A."/>
            <person name="Lipzen A."/>
            <person name="He G."/>
            <person name="Yan M."/>
            <person name="Ng V."/>
            <person name="Cullen D."/>
            <person name="Martin F."/>
            <person name="Rosso M.-N."/>
            <person name="Henrissat B."/>
            <person name="Hibbett D."/>
            <person name="Martinez A.T."/>
            <person name="Grigoriev I.V."/>
        </authorList>
    </citation>
    <scope>NUCLEOTIDE SEQUENCE</scope>
    <source>
        <strain evidence="9">AH 40177</strain>
    </source>
</reference>
<evidence type="ECO:0000256" key="7">
    <source>
        <dbReference type="ARBA" id="ARBA00023033"/>
    </source>
</evidence>
<keyword evidence="4 8" id="KW-0479">Metal-binding</keyword>
<protein>
    <submittedName>
        <fullName evidence="9">Cytochrome P450</fullName>
    </submittedName>
</protein>
<comment type="cofactor">
    <cofactor evidence="1 8">
        <name>heme</name>
        <dbReference type="ChEBI" id="CHEBI:30413"/>
    </cofactor>
</comment>
<keyword evidence="7" id="KW-0503">Monooxygenase</keyword>
<evidence type="ECO:0000256" key="8">
    <source>
        <dbReference type="PIRSR" id="PIRSR602403-1"/>
    </source>
</evidence>
<comment type="similarity">
    <text evidence="2">Belongs to the cytochrome P450 family.</text>
</comment>
<dbReference type="OrthoDB" id="2789670at2759"/>
<proteinExistence type="inferred from homology"/>
<dbReference type="InterPro" id="IPR036396">
    <property type="entry name" value="Cyt_P450_sf"/>
</dbReference>
<evidence type="ECO:0000256" key="2">
    <source>
        <dbReference type="ARBA" id="ARBA00010617"/>
    </source>
</evidence>